<gene>
    <name evidence="2" type="ORF">CONLIGDRAFT_683566</name>
</gene>
<reference evidence="2 3" key="1">
    <citation type="submission" date="2016-10" db="EMBL/GenBank/DDBJ databases">
        <title>Draft genome sequence of Coniochaeta ligniaria NRRL30616, a lignocellulolytic fungus for bioabatement of inhibitors in plant biomass hydrolysates.</title>
        <authorList>
            <consortium name="DOE Joint Genome Institute"/>
            <person name="Jimenez D.J."/>
            <person name="Hector R.E."/>
            <person name="Riley R."/>
            <person name="Sun H."/>
            <person name="Grigoriev I.V."/>
            <person name="Van Elsas J.D."/>
            <person name="Nichols N.N."/>
        </authorList>
    </citation>
    <scope>NUCLEOTIDE SEQUENCE [LARGE SCALE GENOMIC DNA]</scope>
    <source>
        <strain evidence="2 3">NRRL 30616</strain>
    </source>
</reference>
<keyword evidence="3" id="KW-1185">Reference proteome</keyword>
<protein>
    <submittedName>
        <fullName evidence="2">Uncharacterized protein</fullName>
    </submittedName>
</protein>
<dbReference type="EMBL" id="KV875100">
    <property type="protein sequence ID" value="OIW26603.1"/>
    <property type="molecule type" value="Genomic_DNA"/>
</dbReference>
<accession>A0A1J7IH64</accession>
<dbReference type="OrthoDB" id="1896086at2759"/>
<sequence length="196" mass="20623">MPTPTSKPSATPRSPTGMPTLTSKPTATQTGSCLASGPVSTCAMGPGGQKACITSTTCTAWATLSPTTKPTTRTATTIPPPPPSPTPYNAYVVIALQELLTTNDVGGDWTREWDVFSAPIDRAMDLCDTSPVFFKSTGSTGSNPGFPPSLGPFNAQGFTCMYRGTEDKLGLLGCDGVENMWCEHLQAIRPMRATTR</sequence>
<dbReference type="STRING" id="1408157.A0A1J7IH64"/>
<evidence type="ECO:0000313" key="3">
    <source>
        <dbReference type="Proteomes" id="UP000182658"/>
    </source>
</evidence>
<dbReference type="Proteomes" id="UP000182658">
    <property type="component" value="Unassembled WGS sequence"/>
</dbReference>
<proteinExistence type="predicted"/>
<evidence type="ECO:0000313" key="2">
    <source>
        <dbReference type="EMBL" id="OIW26603.1"/>
    </source>
</evidence>
<dbReference type="InParanoid" id="A0A1J7IH64"/>
<dbReference type="AlphaFoldDB" id="A0A1J7IH64"/>
<name>A0A1J7IH64_9PEZI</name>
<feature type="region of interest" description="Disordered" evidence="1">
    <location>
        <begin position="1"/>
        <end position="32"/>
    </location>
</feature>
<evidence type="ECO:0000256" key="1">
    <source>
        <dbReference type="SAM" id="MobiDB-lite"/>
    </source>
</evidence>
<organism evidence="2 3">
    <name type="scientific">Coniochaeta ligniaria NRRL 30616</name>
    <dbReference type="NCBI Taxonomy" id="1408157"/>
    <lineage>
        <taxon>Eukaryota</taxon>
        <taxon>Fungi</taxon>
        <taxon>Dikarya</taxon>
        <taxon>Ascomycota</taxon>
        <taxon>Pezizomycotina</taxon>
        <taxon>Sordariomycetes</taxon>
        <taxon>Sordariomycetidae</taxon>
        <taxon>Coniochaetales</taxon>
        <taxon>Coniochaetaceae</taxon>
        <taxon>Coniochaeta</taxon>
    </lineage>
</organism>